<evidence type="ECO:0000256" key="1">
    <source>
        <dbReference type="SAM" id="MobiDB-lite"/>
    </source>
</evidence>
<protein>
    <submittedName>
        <fullName evidence="2">Uncharacterized protein</fullName>
    </submittedName>
</protein>
<feature type="compositionally biased region" description="Basic and acidic residues" evidence="1">
    <location>
        <begin position="57"/>
        <end position="66"/>
    </location>
</feature>
<feature type="compositionally biased region" description="Basic residues" evidence="1">
    <location>
        <begin position="31"/>
        <end position="40"/>
    </location>
</feature>
<sequence length="143" mass="16585">DPRVQRHLAQLHLRPRPGSGARLLRREARLRGQRRRRHGQHALVDRQRARRRRPPHPAREAGSPRDGRRRGRAGARPTHQGSDGPRVRIAYRRLPQDLRGARGQGRRVHLGARRAVLRRRLRAPRPVREPHPDRPASARARPV</sequence>
<feature type="compositionally biased region" description="Basic and acidic residues" evidence="1">
    <location>
        <begin position="126"/>
        <end position="136"/>
    </location>
</feature>
<reference evidence="2" key="1">
    <citation type="submission" date="2020-02" db="EMBL/GenBank/DDBJ databases">
        <authorList>
            <person name="Meier V. D."/>
        </authorList>
    </citation>
    <scope>NUCLEOTIDE SEQUENCE</scope>
    <source>
        <strain evidence="2">AVDCRST_MAG17</strain>
    </source>
</reference>
<feature type="compositionally biased region" description="Basic residues" evidence="1">
    <location>
        <begin position="104"/>
        <end position="125"/>
    </location>
</feature>
<feature type="region of interest" description="Disordered" evidence="1">
    <location>
        <begin position="1"/>
        <end position="143"/>
    </location>
</feature>
<dbReference type="EMBL" id="CADCVV010000040">
    <property type="protein sequence ID" value="CAA9486949.1"/>
    <property type="molecule type" value="Genomic_DNA"/>
</dbReference>
<feature type="non-terminal residue" evidence="2">
    <location>
        <position position="1"/>
    </location>
</feature>
<accession>A0A6J4S731</accession>
<proteinExistence type="predicted"/>
<organism evidence="2">
    <name type="scientific">uncultured Solirubrobacterales bacterium</name>
    <dbReference type="NCBI Taxonomy" id="768556"/>
    <lineage>
        <taxon>Bacteria</taxon>
        <taxon>Bacillati</taxon>
        <taxon>Actinomycetota</taxon>
        <taxon>Thermoleophilia</taxon>
        <taxon>Solirubrobacterales</taxon>
        <taxon>environmental samples</taxon>
    </lineage>
</organism>
<gene>
    <name evidence="2" type="ORF">AVDCRST_MAG17-556</name>
</gene>
<feature type="non-terminal residue" evidence="2">
    <location>
        <position position="143"/>
    </location>
</feature>
<dbReference type="AlphaFoldDB" id="A0A6J4S731"/>
<name>A0A6J4S731_9ACTN</name>
<evidence type="ECO:0000313" key="2">
    <source>
        <dbReference type="EMBL" id="CAA9486949.1"/>
    </source>
</evidence>